<feature type="region of interest" description="Disordered" evidence="1">
    <location>
        <begin position="234"/>
        <end position="303"/>
    </location>
</feature>
<feature type="compositionally biased region" description="Polar residues" evidence="1">
    <location>
        <begin position="243"/>
        <end position="255"/>
    </location>
</feature>
<accession>A0A7R8WKS5</accession>
<gene>
    <name evidence="3" type="ORF">CTOB1V02_LOCUS11416</name>
</gene>
<dbReference type="AlphaFoldDB" id="A0A7R8WKS5"/>
<feature type="chain" id="PRO_5043814824" evidence="2">
    <location>
        <begin position="24"/>
        <end position="1104"/>
    </location>
</feature>
<feature type="compositionally biased region" description="Basic and acidic residues" evidence="1">
    <location>
        <begin position="256"/>
        <end position="303"/>
    </location>
</feature>
<evidence type="ECO:0000256" key="2">
    <source>
        <dbReference type="SAM" id="SignalP"/>
    </source>
</evidence>
<feature type="region of interest" description="Disordered" evidence="1">
    <location>
        <begin position="161"/>
        <end position="188"/>
    </location>
</feature>
<evidence type="ECO:0000256" key="1">
    <source>
        <dbReference type="SAM" id="MobiDB-lite"/>
    </source>
</evidence>
<keyword evidence="2" id="KW-0732">Signal</keyword>
<feature type="signal peptide" evidence="2">
    <location>
        <begin position="1"/>
        <end position="23"/>
    </location>
</feature>
<feature type="region of interest" description="Disordered" evidence="1">
    <location>
        <begin position="386"/>
        <end position="536"/>
    </location>
</feature>
<evidence type="ECO:0000313" key="3">
    <source>
        <dbReference type="EMBL" id="CAD7233595.1"/>
    </source>
</evidence>
<reference evidence="3" key="1">
    <citation type="submission" date="2020-11" db="EMBL/GenBank/DDBJ databases">
        <authorList>
            <person name="Tran Van P."/>
        </authorList>
    </citation>
    <scope>NUCLEOTIDE SEQUENCE</scope>
</reference>
<feature type="compositionally biased region" description="Basic and acidic residues" evidence="1">
    <location>
        <begin position="510"/>
        <end position="529"/>
    </location>
</feature>
<name>A0A7R8WKS5_9CRUS</name>
<dbReference type="EMBL" id="OB666581">
    <property type="protein sequence ID" value="CAD7233595.1"/>
    <property type="molecule type" value="Genomic_DNA"/>
</dbReference>
<sequence length="1104" mass="125172">MIAVFTITPVWLLLVSTIPLVSTTRTGGCPSGSSEPLSTRERRHILTYIPDLIATDSPEHRRHHCRAPTASKGFATDMNHLRHRRYDQSLTHPKEFKDSMADLMKNFQPRFVQRHLEDDFMPDFQLDHVLHSFAGPNGSADKEDQTAPATSAATVTLHQEQDEQKAVAVTEHSSTATASTIGLSSTASQTPSAATTAQSFKASTKGQLQEVLTQKNQVKELTLRNQLKEELTQKNQVKEEMTQRNQVNEELTQRNQVKDELTQGNQVKEELTRRRPVKEDVFNKPHQEEEHQHKHKADQTRQYHHHGYCDRNKARMFLGPHPVRRKPFEISVACRSDIGDPDEKFEARATIPESDLLSQIPEMTPEKASKMADQALEIMRIFRAEKKRNRMPLHKNDNPRKTAATTDSPSRRQGWLANSIWSGPLPTSPNRKDSLSIRSRSKFSTQKEASATNDKSENQRQRPPSPTSTQRTERIRLMSGRSDESSIDSSAGSEESCDDFATRSTTLAREAYKSPKRRSDVRSGKDYGTPHRKIDRKNCPGIYEDICSERIALQQRRPRQTAGEAKGHLPPFSGPIQILGSIDPYVHLVPGSPSSSPLRNTTSSKTYHEQHDTWELVKETGTMMRHSGYMVPAIDVEFFNRKSPINSGSCIPQELSPQPASRTNEPAELELQSTSAKRSLLEKTDSADTMVFDISTCSDGDLNSATFRNSRSQHSRDVNEHVVINVDLDTSDACAQVEMSSIVKVAVECFSEGCEVVHPLIHSRRMICIVKELSPPKNPDLDTPTLLEEANMIVEDEHQLGENEQRVQPPFIDTRDQSCMTESCILTEEQGLPSREMFQFIKLLKSAAEIERAANHLKVNGFDNSASVTLKVIGNEPQRSSSRCTTPISSTGRKIVKHPNLLHHTVQNDSLHHEVSLDEDILVETRESEHQHQQIFRKHSPDRLLSDEKHADFEIPTWENLELNKRIEQECKFISGKNAFQAEGFSLPPEQDGDTNMLKFDCPNPLEYCPDIRRPWQCFPSLLSEVSVDQNQESTCKLDEELEKIRKKYANLFHKVESYSSITAPKLRRMGKRRTSSTERCKLYLSRRKHRSHRSLSLLSSTLQ</sequence>
<feature type="compositionally biased region" description="Polar residues" evidence="1">
    <location>
        <begin position="171"/>
        <end position="183"/>
    </location>
</feature>
<feature type="region of interest" description="Disordered" evidence="1">
    <location>
        <begin position="648"/>
        <end position="678"/>
    </location>
</feature>
<feature type="compositionally biased region" description="Polar residues" evidence="1">
    <location>
        <begin position="648"/>
        <end position="664"/>
    </location>
</feature>
<organism evidence="3">
    <name type="scientific">Cyprideis torosa</name>
    <dbReference type="NCBI Taxonomy" id="163714"/>
    <lineage>
        <taxon>Eukaryota</taxon>
        <taxon>Metazoa</taxon>
        <taxon>Ecdysozoa</taxon>
        <taxon>Arthropoda</taxon>
        <taxon>Crustacea</taxon>
        <taxon>Oligostraca</taxon>
        <taxon>Ostracoda</taxon>
        <taxon>Podocopa</taxon>
        <taxon>Podocopida</taxon>
        <taxon>Cytherocopina</taxon>
        <taxon>Cytheroidea</taxon>
        <taxon>Cytherideidae</taxon>
        <taxon>Cyprideis</taxon>
    </lineage>
</organism>
<proteinExistence type="predicted"/>
<protein>
    <submittedName>
        <fullName evidence="3">Uncharacterized protein</fullName>
    </submittedName>
</protein>
<feature type="compositionally biased region" description="Polar residues" evidence="1">
    <location>
        <begin position="436"/>
        <end position="453"/>
    </location>
</feature>
<feature type="compositionally biased region" description="Basic and acidic residues" evidence="1">
    <location>
        <begin position="471"/>
        <end position="484"/>
    </location>
</feature>